<dbReference type="Proteomes" id="UP001432322">
    <property type="component" value="Unassembled WGS sequence"/>
</dbReference>
<comment type="caution">
    <text evidence="1">The sequence shown here is derived from an EMBL/GenBank/DDBJ whole genome shotgun (WGS) entry which is preliminary data.</text>
</comment>
<feature type="non-terminal residue" evidence="1">
    <location>
        <position position="1"/>
    </location>
</feature>
<organism evidence="1 2">
    <name type="scientific">Pristionchus fissidentatus</name>
    <dbReference type="NCBI Taxonomy" id="1538716"/>
    <lineage>
        <taxon>Eukaryota</taxon>
        <taxon>Metazoa</taxon>
        <taxon>Ecdysozoa</taxon>
        <taxon>Nematoda</taxon>
        <taxon>Chromadorea</taxon>
        <taxon>Rhabditida</taxon>
        <taxon>Rhabditina</taxon>
        <taxon>Diplogasteromorpha</taxon>
        <taxon>Diplogasteroidea</taxon>
        <taxon>Neodiplogasteridae</taxon>
        <taxon>Pristionchus</taxon>
    </lineage>
</organism>
<evidence type="ECO:0000313" key="2">
    <source>
        <dbReference type="Proteomes" id="UP001432322"/>
    </source>
</evidence>
<sequence length="126" mass="14426">TMLESSGIYFCHDEHSLNAHTRVFFLLNAMAPLVYKMRTTGEETAESMWNVDKWLTSAQSYEGTCDDEINHPMPDEFAHMRYAPGDYAKLPATPHLPVHLKTGRGDDLNVIVEHEFGEWTPCRPEE</sequence>
<gene>
    <name evidence="1" type="ORF">PFISCL1PPCAC_9798</name>
</gene>
<accession>A0AAV5VIM2</accession>
<evidence type="ECO:0000313" key="1">
    <source>
        <dbReference type="EMBL" id="GMT18501.1"/>
    </source>
</evidence>
<keyword evidence="2" id="KW-1185">Reference proteome</keyword>
<reference evidence="1" key="1">
    <citation type="submission" date="2023-10" db="EMBL/GenBank/DDBJ databases">
        <title>Genome assembly of Pristionchus species.</title>
        <authorList>
            <person name="Yoshida K."/>
            <person name="Sommer R.J."/>
        </authorList>
    </citation>
    <scope>NUCLEOTIDE SEQUENCE</scope>
    <source>
        <strain evidence="1">RS5133</strain>
    </source>
</reference>
<feature type="non-terminal residue" evidence="1">
    <location>
        <position position="126"/>
    </location>
</feature>
<proteinExistence type="predicted"/>
<name>A0AAV5VIM2_9BILA</name>
<dbReference type="AlphaFoldDB" id="A0AAV5VIM2"/>
<dbReference type="EMBL" id="BTSY01000003">
    <property type="protein sequence ID" value="GMT18501.1"/>
    <property type="molecule type" value="Genomic_DNA"/>
</dbReference>
<protein>
    <submittedName>
        <fullName evidence="1">Uncharacterized protein</fullName>
    </submittedName>
</protein>